<reference evidence="1" key="1">
    <citation type="submission" date="2020-05" db="EMBL/GenBank/DDBJ databases">
        <authorList>
            <person name="Chiriac C."/>
            <person name="Salcher M."/>
            <person name="Ghai R."/>
            <person name="Kavagutti S V."/>
        </authorList>
    </citation>
    <scope>NUCLEOTIDE SEQUENCE</scope>
</reference>
<protein>
    <submittedName>
        <fullName evidence="1">Unannotated protein</fullName>
    </submittedName>
</protein>
<organism evidence="1">
    <name type="scientific">freshwater metagenome</name>
    <dbReference type="NCBI Taxonomy" id="449393"/>
    <lineage>
        <taxon>unclassified sequences</taxon>
        <taxon>metagenomes</taxon>
        <taxon>ecological metagenomes</taxon>
    </lineage>
</organism>
<gene>
    <name evidence="1" type="ORF">UFOPK4112_01953</name>
</gene>
<accession>A0A6J7RXT9</accession>
<name>A0A6J7RXT9_9ZZZZ</name>
<sequence length="72" mass="8559">MHSSALKYLLFEPGWRTAWFTLNFRTNEFWGFRLLNCGVELRLDGRALRWEELEEDLTVQGILEGRFQLPPS</sequence>
<evidence type="ECO:0000313" key="1">
    <source>
        <dbReference type="EMBL" id="CAB5033734.1"/>
    </source>
</evidence>
<dbReference type="AlphaFoldDB" id="A0A6J7RXT9"/>
<proteinExistence type="predicted"/>
<dbReference type="EMBL" id="CAFBPM010000048">
    <property type="protein sequence ID" value="CAB5033734.1"/>
    <property type="molecule type" value="Genomic_DNA"/>
</dbReference>